<protein>
    <submittedName>
        <fullName evidence="1">Uncharacterized protein</fullName>
    </submittedName>
</protein>
<gene>
    <name evidence="1" type="ORF">O3P69_010821</name>
</gene>
<dbReference type="Proteomes" id="UP001487740">
    <property type="component" value="Unassembled WGS sequence"/>
</dbReference>
<evidence type="ECO:0000313" key="2">
    <source>
        <dbReference type="Proteomes" id="UP001487740"/>
    </source>
</evidence>
<organism evidence="1 2">
    <name type="scientific">Scylla paramamosain</name>
    <name type="common">Mud crab</name>
    <dbReference type="NCBI Taxonomy" id="85552"/>
    <lineage>
        <taxon>Eukaryota</taxon>
        <taxon>Metazoa</taxon>
        <taxon>Ecdysozoa</taxon>
        <taxon>Arthropoda</taxon>
        <taxon>Crustacea</taxon>
        <taxon>Multicrustacea</taxon>
        <taxon>Malacostraca</taxon>
        <taxon>Eumalacostraca</taxon>
        <taxon>Eucarida</taxon>
        <taxon>Decapoda</taxon>
        <taxon>Pleocyemata</taxon>
        <taxon>Brachyura</taxon>
        <taxon>Eubrachyura</taxon>
        <taxon>Portunoidea</taxon>
        <taxon>Portunidae</taxon>
        <taxon>Portuninae</taxon>
        <taxon>Scylla</taxon>
    </lineage>
</organism>
<comment type="caution">
    <text evidence="1">The sequence shown here is derived from an EMBL/GenBank/DDBJ whole genome shotgun (WGS) entry which is preliminary data.</text>
</comment>
<keyword evidence="2" id="KW-1185">Reference proteome</keyword>
<name>A0AAW0TGC8_SCYPA</name>
<proteinExistence type="predicted"/>
<reference evidence="1 2" key="1">
    <citation type="submission" date="2023-03" db="EMBL/GenBank/DDBJ databases">
        <title>High-quality genome of Scylla paramamosain provides insights in environmental adaptation.</title>
        <authorList>
            <person name="Zhang L."/>
        </authorList>
    </citation>
    <scope>NUCLEOTIDE SEQUENCE [LARGE SCALE GENOMIC DNA]</scope>
    <source>
        <strain evidence="1">LZ_2023a</strain>
        <tissue evidence="1">Muscle</tissue>
    </source>
</reference>
<dbReference type="EMBL" id="JARAKH010000031">
    <property type="protein sequence ID" value="KAK8386409.1"/>
    <property type="molecule type" value="Genomic_DNA"/>
</dbReference>
<sequence length="96" mass="10798">MLTNHVSQNLNADARVLDFGTGRDASSTVCSVLLVKVESDQEIPVFLKYHAPPTDQALRGDYTRRAASTKDGIQKLWMTLRLYKHPCSRDDGCCHY</sequence>
<dbReference type="AlphaFoldDB" id="A0AAW0TGC8"/>
<evidence type="ECO:0000313" key="1">
    <source>
        <dbReference type="EMBL" id="KAK8386409.1"/>
    </source>
</evidence>
<accession>A0AAW0TGC8</accession>